<comment type="caution">
    <text evidence="1">The sequence shown here is derived from an EMBL/GenBank/DDBJ whole genome shotgun (WGS) entry which is preliminary data.</text>
</comment>
<keyword evidence="2" id="KW-1185">Reference proteome</keyword>
<accession>A0AAW1PIH8</accession>
<organism evidence="1 2">
    <name type="scientific">Symbiochloris irregularis</name>
    <dbReference type="NCBI Taxonomy" id="706552"/>
    <lineage>
        <taxon>Eukaryota</taxon>
        <taxon>Viridiplantae</taxon>
        <taxon>Chlorophyta</taxon>
        <taxon>core chlorophytes</taxon>
        <taxon>Trebouxiophyceae</taxon>
        <taxon>Trebouxiales</taxon>
        <taxon>Trebouxiaceae</taxon>
        <taxon>Symbiochloris</taxon>
    </lineage>
</organism>
<dbReference type="AlphaFoldDB" id="A0AAW1PIH8"/>
<dbReference type="Proteomes" id="UP001465755">
    <property type="component" value="Unassembled WGS sequence"/>
</dbReference>
<reference evidence="1 2" key="1">
    <citation type="journal article" date="2024" name="Nat. Commun.">
        <title>Phylogenomics reveals the evolutionary origins of lichenization in chlorophyte algae.</title>
        <authorList>
            <person name="Puginier C."/>
            <person name="Libourel C."/>
            <person name="Otte J."/>
            <person name="Skaloud P."/>
            <person name="Haon M."/>
            <person name="Grisel S."/>
            <person name="Petersen M."/>
            <person name="Berrin J.G."/>
            <person name="Delaux P.M."/>
            <person name="Dal Grande F."/>
            <person name="Keller J."/>
        </authorList>
    </citation>
    <scope>NUCLEOTIDE SEQUENCE [LARGE SCALE GENOMIC DNA]</scope>
    <source>
        <strain evidence="1 2">SAG 2036</strain>
    </source>
</reference>
<evidence type="ECO:0000313" key="1">
    <source>
        <dbReference type="EMBL" id="KAK9808220.1"/>
    </source>
</evidence>
<name>A0AAW1PIH8_9CHLO</name>
<gene>
    <name evidence="1" type="ORF">WJX73_010311</name>
</gene>
<proteinExistence type="predicted"/>
<sequence length="430" mass="46404">MSKLLGYRLDAPFNTESKPTLLALYNVDDSRLHGLWVVEKDLSHTPADRVAFAPFKRQSRAFLDTQLAHDYNSFALICQDGEELSPDVIAWNLHLEPNELGTDLALLQLLNKSSGVAAVTAKTIEWELTQAGPISLVLFGGASCANYSFTEDCGDASSFVVDNTVSQQATKRAIPVSQIDSTASVANTPFPGIDYASQCNTDCSNKIFGLAETSAYDFVLSQSNDETCNVSTTFTAYNKDAPICQYQQAPANAQVSNIPTLRNDLQIFGSETNVSSLLDFNNASAWTFSGAACAYAGIYIPYDPTNVLAFLGMDLLTIEDYINAIDVKRMTADITNAPKVASCKGAACNATNTQGWLKGQYLNSNLTYVVVLHKNASLNSVNYTTSAAFVMLQTGTYDQCYPVVTAEAPAPMVMAPMVSTNNNGQSSTQN</sequence>
<dbReference type="EMBL" id="JALJOQ010000026">
    <property type="protein sequence ID" value="KAK9808220.1"/>
    <property type="molecule type" value="Genomic_DNA"/>
</dbReference>
<protein>
    <submittedName>
        <fullName evidence="1">Uncharacterized protein</fullName>
    </submittedName>
</protein>
<evidence type="ECO:0000313" key="2">
    <source>
        <dbReference type="Proteomes" id="UP001465755"/>
    </source>
</evidence>